<reference evidence="6 7" key="1">
    <citation type="submission" date="2018-06" db="EMBL/GenBank/DDBJ databases">
        <title>Genomic Encyclopedia of Type Strains, Phase IV (KMG-IV): sequencing the most valuable type-strain genomes for metagenomic binning, comparative biology and taxonomic classification.</title>
        <authorList>
            <person name="Goeker M."/>
        </authorList>
    </citation>
    <scope>NUCLEOTIDE SEQUENCE [LARGE SCALE GENOMIC DNA]</scope>
    <source>
        <strain evidence="6 7">DSM 22112</strain>
    </source>
</reference>
<gene>
    <name evidence="6" type="ORF">DES36_110120</name>
</gene>
<dbReference type="Gene3D" id="3.40.190.10">
    <property type="entry name" value="Periplasmic binding protein-like II"/>
    <property type="match status" value="2"/>
</dbReference>
<dbReference type="SUPFAM" id="SSF53850">
    <property type="entry name" value="Periplasmic binding protein-like II"/>
    <property type="match status" value="1"/>
</dbReference>
<dbReference type="PANTHER" id="PTHR30085">
    <property type="entry name" value="AMINO ACID ABC TRANSPORTER PERMEASE"/>
    <property type="match status" value="1"/>
</dbReference>
<organism evidence="6 7">
    <name type="scientific">Alkalibaculum bacchi</name>
    <dbReference type="NCBI Taxonomy" id="645887"/>
    <lineage>
        <taxon>Bacteria</taxon>
        <taxon>Bacillati</taxon>
        <taxon>Bacillota</taxon>
        <taxon>Clostridia</taxon>
        <taxon>Eubacteriales</taxon>
        <taxon>Eubacteriaceae</taxon>
        <taxon>Alkalibaculum</taxon>
    </lineage>
</organism>
<feature type="domain" description="Solute-binding protein family 3/N-terminal" evidence="5">
    <location>
        <begin position="41"/>
        <end position="263"/>
    </location>
</feature>
<dbReference type="EMBL" id="QNRX01000010">
    <property type="protein sequence ID" value="RBP63376.1"/>
    <property type="molecule type" value="Genomic_DNA"/>
</dbReference>
<keyword evidence="3 4" id="KW-0732">Signal</keyword>
<dbReference type="AlphaFoldDB" id="A0A366I814"/>
<dbReference type="OrthoDB" id="9774451at2"/>
<evidence type="ECO:0000256" key="4">
    <source>
        <dbReference type="SAM" id="SignalP"/>
    </source>
</evidence>
<dbReference type="Proteomes" id="UP000253490">
    <property type="component" value="Unassembled WGS sequence"/>
</dbReference>
<sequence length="281" mass="31235">MKKNKLISLAFILILMAGLFVACSQPEEELSSLEKIKENDVIRIGVFGDKPPFGYIDENGENQGYDIYLAKRITKDLLGDESKVEFVVTEAANRVEYLQSGKVDLILANFTVTPERKEAVDFANPYMKVSLGIVSPDGSVITDVEQLEGKKLIVNKGTTAEMYFTQNHPDIELIKYDQNTEAFNALKDGRGDALAHDNTLVFAWVVENEGFTTGITELGNQDYIAPAVQKGDTELLNWVNDELKKLGEENFMHKNYEATLKPVYGDTVDPESVVVEGGIVE</sequence>
<dbReference type="SMART" id="SM00062">
    <property type="entry name" value="PBPb"/>
    <property type="match status" value="1"/>
</dbReference>
<dbReference type="Pfam" id="PF00497">
    <property type="entry name" value="SBP_bac_3"/>
    <property type="match status" value="1"/>
</dbReference>
<dbReference type="GO" id="GO:0030288">
    <property type="term" value="C:outer membrane-bounded periplasmic space"/>
    <property type="evidence" value="ECO:0007669"/>
    <property type="project" value="TreeGrafter"/>
</dbReference>
<proteinExistence type="inferred from homology"/>
<evidence type="ECO:0000256" key="1">
    <source>
        <dbReference type="ARBA" id="ARBA00010333"/>
    </source>
</evidence>
<evidence type="ECO:0000259" key="5">
    <source>
        <dbReference type="SMART" id="SM00062"/>
    </source>
</evidence>
<protein>
    <submittedName>
        <fullName evidence="6">Polar amino acid transport system substrate-binding protein</fullName>
    </submittedName>
</protein>
<dbReference type="GO" id="GO:0006865">
    <property type="term" value="P:amino acid transport"/>
    <property type="evidence" value="ECO:0007669"/>
    <property type="project" value="TreeGrafter"/>
</dbReference>
<dbReference type="CDD" id="cd13694">
    <property type="entry name" value="PBP2_Cysteine"/>
    <property type="match status" value="1"/>
</dbReference>
<comment type="caution">
    <text evidence="6">The sequence shown here is derived from an EMBL/GenBank/DDBJ whole genome shotgun (WGS) entry which is preliminary data.</text>
</comment>
<accession>A0A366I814</accession>
<dbReference type="RefSeq" id="WP_113920884.1">
    <property type="nucleotide sequence ID" value="NZ_QNRX01000010.1"/>
</dbReference>
<dbReference type="PANTHER" id="PTHR30085:SF6">
    <property type="entry name" value="ABC TRANSPORTER GLUTAMINE-BINDING PROTEIN GLNH"/>
    <property type="match status" value="1"/>
</dbReference>
<dbReference type="InterPro" id="IPR051455">
    <property type="entry name" value="Bact_solute-bind_prot3"/>
</dbReference>
<evidence type="ECO:0000313" key="7">
    <source>
        <dbReference type="Proteomes" id="UP000253490"/>
    </source>
</evidence>
<dbReference type="InterPro" id="IPR001638">
    <property type="entry name" value="Solute-binding_3/MltF_N"/>
</dbReference>
<evidence type="ECO:0000313" key="6">
    <source>
        <dbReference type="EMBL" id="RBP63376.1"/>
    </source>
</evidence>
<keyword evidence="2" id="KW-0813">Transport</keyword>
<comment type="similarity">
    <text evidence="1">Belongs to the bacterial solute-binding protein 3 family.</text>
</comment>
<feature type="chain" id="PRO_5039451050" evidence="4">
    <location>
        <begin position="23"/>
        <end position="281"/>
    </location>
</feature>
<feature type="signal peptide" evidence="4">
    <location>
        <begin position="1"/>
        <end position="22"/>
    </location>
</feature>
<evidence type="ECO:0000256" key="2">
    <source>
        <dbReference type="ARBA" id="ARBA00022448"/>
    </source>
</evidence>
<dbReference type="PROSITE" id="PS51257">
    <property type="entry name" value="PROKAR_LIPOPROTEIN"/>
    <property type="match status" value="1"/>
</dbReference>
<dbReference type="GO" id="GO:0005576">
    <property type="term" value="C:extracellular region"/>
    <property type="evidence" value="ECO:0007669"/>
    <property type="project" value="TreeGrafter"/>
</dbReference>
<name>A0A366I814_9FIRM</name>
<evidence type="ECO:0000256" key="3">
    <source>
        <dbReference type="ARBA" id="ARBA00022729"/>
    </source>
</evidence>
<keyword evidence="7" id="KW-1185">Reference proteome</keyword>